<organism evidence="1 2">
    <name type="scientific">Wenzhouxiangella marina</name>
    <dbReference type="NCBI Taxonomy" id="1579979"/>
    <lineage>
        <taxon>Bacteria</taxon>
        <taxon>Pseudomonadati</taxon>
        <taxon>Pseudomonadota</taxon>
        <taxon>Gammaproteobacteria</taxon>
        <taxon>Chromatiales</taxon>
        <taxon>Wenzhouxiangellaceae</taxon>
        <taxon>Wenzhouxiangella</taxon>
    </lineage>
</organism>
<reference evidence="2" key="1">
    <citation type="submission" date="2015-07" db="EMBL/GenBank/DDBJ databases">
        <authorList>
            <person name="Kim K.M."/>
        </authorList>
    </citation>
    <scope>NUCLEOTIDE SEQUENCE [LARGE SCALE GENOMIC DNA]</scope>
    <source>
        <strain evidence="2">KCTC 42284</strain>
    </source>
</reference>
<evidence type="ECO:0000313" key="2">
    <source>
        <dbReference type="Proteomes" id="UP000066624"/>
    </source>
</evidence>
<dbReference type="KEGG" id="wma:WM2015_1163"/>
<dbReference type="SMART" id="SM00710">
    <property type="entry name" value="PbH1"/>
    <property type="match status" value="13"/>
</dbReference>
<proteinExistence type="predicted"/>
<protein>
    <submittedName>
        <fullName evidence="1">Uncharacterized protein</fullName>
    </submittedName>
</protein>
<dbReference type="Proteomes" id="UP000066624">
    <property type="component" value="Chromosome"/>
</dbReference>
<sequence length="1247" mass="119061">MPAWYAAAGGAATITVNTLAGDDDGVCGTNPVDPVQDCSVLEAVTLANSGAGADVIAFSVSGTIPLSAALVLLETVHLDGTTAPGGAGSVFLDGQDLVQNVVTVSGGVGSVIEGLTIGQSARSGILIASPAANVSVLGNFIGTNAAGDDLGNDTTTLGSAGVRIEGASGTVIGSMSANEANVIGFGRSGITNTADTSDTLIVGNFIGTNAAGADLGNTLSGLFMTGSTAIVGGSAPGAANVIGFNGSSGIAFSGPSATGNVVVGNFVGTNASGANLGNGTNGIALVDASNNTVGGTAPGEGNTVGFSFGDGIIIAQFGAAATGNLVQGNFVGTDATGTNLGNGASGVVIQDASGNTIGGSLPGAGNVIGANAGSGVFIGGFSQVTTGNVISGNYIGTNAAGAALGNGSDGIFIQNASDTIVGGSGSEAGNTIGFNASHGIRIGAFDGQTASGNLVQGNLVGTSEGAANLGNLAAGVFIQNASGNTVGGTAPGEGNTIGFNASHGIWIASQDGQATAGNLVQGNFVGTNETGADLGNGAIGILNRDASDNLIGGTMPGAGNVVGFNSSGIVVSGLAATGITVQGNFVGTDAAGADLGNDGSGISIENASSSLIGGTVASAGNVVGFNQDGIAFIGQTATGNTAQGNFVGTNATGGNLGNAASGIVIVNASTNTVGGTAPGAGNVVGFGSIGVAIARTASSTTNNTVQGNYIGTNSAGAELGNASYGILVQDASDNFVGGAAPGAGNILGFSAYGIVVVSFGPPATGNAIAGNFVGTNSSGANLGHMNDGIYLQDATDNLVGGTAPGAGNTIAFSGGNGVLAETAGTTGNALIGNFIGTNATGDDLGNAGDGIRLRGGSSGNIVGGAAAGEGNTIGFNVFGVTLEDAGTTGNILLGNFIGTNAANDQNLGNGFHGILVRGGASDNVIGAAGAGNTIAFSTADGVFIQGKGTTGNALLGNFIGTGTQGQNLGNGRFGVVVTTGAADNAIGAPGAGNTIGFSGVDGVLFQLPGTTGNVLEGNFIGTDAAGQNLGNTRHGVLATAGASGNTLGGVEAGTSNTIRFHTGVGVLVSDSTTQSNAILGNAIFDNDALGIDLSGVIDVGDGVTANDGCGDSDAGPNGVQNFPTLLSARAGGSVTSIDFDLDTSAGDYRVEFFSVLAGDPSGHGEGRSFLGAEQVTVSASCDEAFQVEVPLAVPDGALITATATRLDAVEASGFGGTSEFSAVLAVELVDGLFEDRFESNAVASMKE</sequence>
<gene>
    <name evidence="1" type="ORF">WM2015_1163</name>
</gene>
<keyword evidence="2" id="KW-1185">Reference proteome</keyword>
<name>A0A0K0XV88_9GAMM</name>
<evidence type="ECO:0000313" key="1">
    <source>
        <dbReference type="EMBL" id="AKS41537.1"/>
    </source>
</evidence>
<dbReference type="AlphaFoldDB" id="A0A0K0XV88"/>
<accession>A0A0K0XV88</accession>
<dbReference type="InterPro" id="IPR006626">
    <property type="entry name" value="PbH1"/>
</dbReference>
<dbReference type="STRING" id="1579979.WM2015_1163"/>
<dbReference type="EMBL" id="CP012154">
    <property type="protein sequence ID" value="AKS41537.1"/>
    <property type="molecule type" value="Genomic_DNA"/>
</dbReference>